<dbReference type="OrthoDB" id="543321at2759"/>
<keyword evidence="1" id="KW-0732">Signal</keyword>
<feature type="chain" id="PRO_5014456854" description="Pherophorin domain-containing protein" evidence="1">
    <location>
        <begin position="33"/>
        <end position="260"/>
    </location>
</feature>
<dbReference type="GeneID" id="5722624"/>
<evidence type="ECO:0000313" key="3">
    <source>
        <dbReference type="Proteomes" id="UP000006906"/>
    </source>
</evidence>
<keyword evidence="3" id="KW-1185">Reference proteome</keyword>
<reference evidence="2 3" key="1">
    <citation type="journal article" date="2007" name="Science">
        <title>The Chlamydomonas genome reveals the evolution of key animal and plant functions.</title>
        <authorList>
            <person name="Merchant S.S."/>
            <person name="Prochnik S.E."/>
            <person name="Vallon O."/>
            <person name="Harris E.H."/>
            <person name="Karpowicz S.J."/>
            <person name="Witman G.B."/>
            <person name="Terry A."/>
            <person name="Salamov A."/>
            <person name="Fritz-Laylin L.K."/>
            <person name="Marechal-Drouard L."/>
            <person name="Marshall W.F."/>
            <person name="Qu L.H."/>
            <person name="Nelson D.R."/>
            <person name="Sanderfoot A.A."/>
            <person name="Spalding M.H."/>
            <person name="Kapitonov V.V."/>
            <person name="Ren Q."/>
            <person name="Ferris P."/>
            <person name="Lindquist E."/>
            <person name="Shapiro H."/>
            <person name="Lucas S.M."/>
            <person name="Grimwood J."/>
            <person name="Schmutz J."/>
            <person name="Cardol P."/>
            <person name="Cerutti H."/>
            <person name="Chanfreau G."/>
            <person name="Chen C.L."/>
            <person name="Cognat V."/>
            <person name="Croft M.T."/>
            <person name="Dent R."/>
            <person name="Dutcher S."/>
            <person name="Fernandez E."/>
            <person name="Fukuzawa H."/>
            <person name="Gonzalez-Ballester D."/>
            <person name="Gonzalez-Halphen D."/>
            <person name="Hallmann A."/>
            <person name="Hanikenne M."/>
            <person name="Hippler M."/>
            <person name="Inwood W."/>
            <person name="Jabbari K."/>
            <person name="Kalanon M."/>
            <person name="Kuras R."/>
            <person name="Lefebvre P.A."/>
            <person name="Lemaire S.D."/>
            <person name="Lobanov A.V."/>
            <person name="Lohr M."/>
            <person name="Manuell A."/>
            <person name="Meier I."/>
            <person name="Mets L."/>
            <person name="Mittag M."/>
            <person name="Mittelmeier T."/>
            <person name="Moroney J.V."/>
            <person name="Moseley J."/>
            <person name="Napoli C."/>
            <person name="Nedelcu A.M."/>
            <person name="Niyogi K."/>
            <person name="Novoselov S.V."/>
            <person name="Paulsen I.T."/>
            <person name="Pazour G."/>
            <person name="Purton S."/>
            <person name="Ral J.P."/>
            <person name="Riano-Pachon D.M."/>
            <person name="Riekhof W."/>
            <person name="Rymarquis L."/>
            <person name="Schroda M."/>
            <person name="Stern D."/>
            <person name="Umen J."/>
            <person name="Willows R."/>
            <person name="Wilson N."/>
            <person name="Zimmer S.L."/>
            <person name="Allmer J."/>
            <person name="Balk J."/>
            <person name="Bisova K."/>
            <person name="Chen C.J."/>
            <person name="Elias M."/>
            <person name="Gendler K."/>
            <person name="Hauser C."/>
            <person name="Lamb M.R."/>
            <person name="Ledford H."/>
            <person name="Long J.C."/>
            <person name="Minagawa J."/>
            <person name="Page M.D."/>
            <person name="Pan J."/>
            <person name="Pootakham W."/>
            <person name="Roje S."/>
            <person name="Rose A."/>
            <person name="Stahlberg E."/>
            <person name="Terauchi A.M."/>
            <person name="Yang P."/>
            <person name="Ball S."/>
            <person name="Bowler C."/>
            <person name="Dieckmann C.L."/>
            <person name="Gladyshev V.N."/>
            <person name="Green P."/>
            <person name="Jorgensen R."/>
            <person name="Mayfield S."/>
            <person name="Mueller-Roeber B."/>
            <person name="Rajamani S."/>
            <person name="Sayre R.T."/>
            <person name="Brokstein P."/>
            <person name="Dubchak I."/>
            <person name="Goodstein D."/>
            <person name="Hornick L."/>
            <person name="Huang Y.W."/>
            <person name="Jhaveri J."/>
            <person name="Luo Y."/>
            <person name="Martinez D."/>
            <person name="Ngau W.C."/>
            <person name="Otillar B."/>
            <person name="Poliakov A."/>
            <person name="Porter A."/>
            <person name="Szajkowski L."/>
            <person name="Werner G."/>
            <person name="Zhou K."/>
            <person name="Grigoriev I.V."/>
            <person name="Rokhsar D.S."/>
            <person name="Grossman A.R."/>
        </authorList>
    </citation>
    <scope>NUCLEOTIDE SEQUENCE [LARGE SCALE GENOMIC DNA]</scope>
    <source>
        <strain evidence="3">CC-503</strain>
    </source>
</reference>
<name>A0A2K3D3Y2_CHLRE</name>
<protein>
    <recommendedName>
        <fullName evidence="4">Pherophorin domain-containing protein</fullName>
    </recommendedName>
</protein>
<evidence type="ECO:0008006" key="4">
    <source>
        <dbReference type="Google" id="ProtNLM"/>
    </source>
</evidence>
<dbReference type="AlphaFoldDB" id="A0A2K3D3Y2"/>
<dbReference type="KEGG" id="cre:CHLRE_12g518700v5"/>
<dbReference type="Proteomes" id="UP000006906">
    <property type="component" value="Chromosome 12"/>
</dbReference>
<dbReference type="Gramene" id="PNW75240">
    <property type="protein sequence ID" value="PNW75240"/>
    <property type="gene ID" value="CHLRE_12g518700v5"/>
</dbReference>
<feature type="signal peptide" evidence="1">
    <location>
        <begin position="1"/>
        <end position="32"/>
    </location>
</feature>
<dbReference type="ExpressionAtlas" id="A0A2K3D3Y2">
    <property type="expression patterns" value="baseline and differential"/>
</dbReference>
<sequence>MSGTILHQAIRLPAALLSLLLLVLAPLGRVAAQAAKSTTETREYKFDMTVTTAEVVDCLTVWSLTLTTQVINTDLSSGPTRTPVSVAGNVRRNNLGCSQPISQRTIVAGWQVPLSSTSINVFNVWSDAGHITLKGVADLLPFSDFSVGLTGNGRATFKIDADCAISPTDLFPATQSTATTTIDGVKRTTTTALATCAAKITSATQAPAFDPKSLLTLQFGDDLVLVWAKLASVDRVTFKYSYIKEVTMVSPKHRRILRAA</sequence>
<evidence type="ECO:0000313" key="2">
    <source>
        <dbReference type="EMBL" id="PNW75240.1"/>
    </source>
</evidence>
<dbReference type="RefSeq" id="XP_042918444.1">
    <property type="nucleotide sequence ID" value="XM_043068349.1"/>
</dbReference>
<accession>A0A2K3D3Y2</accession>
<organism evidence="2 3">
    <name type="scientific">Chlamydomonas reinhardtii</name>
    <name type="common">Chlamydomonas smithii</name>
    <dbReference type="NCBI Taxonomy" id="3055"/>
    <lineage>
        <taxon>Eukaryota</taxon>
        <taxon>Viridiplantae</taxon>
        <taxon>Chlorophyta</taxon>
        <taxon>core chlorophytes</taxon>
        <taxon>Chlorophyceae</taxon>
        <taxon>CS clade</taxon>
        <taxon>Chlamydomonadales</taxon>
        <taxon>Chlamydomonadaceae</taxon>
        <taxon>Chlamydomonas</taxon>
    </lineage>
</organism>
<dbReference type="InParanoid" id="A0A2K3D3Y2"/>
<dbReference type="PaxDb" id="3055-EDP00641"/>
<gene>
    <name evidence="2" type="ORF">CHLRE_12g518700v5</name>
</gene>
<proteinExistence type="predicted"/>
<dbReference type="EMBL" id="CM008973">
    <property type="protein sequence ID" value="PNW75240.1"/>
    <property type="molecule type" value="Genomic_DNA"/>
</dbReference>
<evidence type="ECO:0000256" key="1">
    <source>
        <dbReference type="SAM" id="SignalP"/>
    </source>
</evidence>